<evidence type="ECO:0000259" key="2">
    <source>
        <dbReference type="PROSITE" id="PS50245"/>
    </source>
</evidence>
<feature type="compositionally biased region" description="Low complexity" evidence="1">
    <location>
        <begin position="250"/>
        <end position="270"/>
    </location>
</feature>
<evidence type="ECO:0000313" key="3">
    <source>
        <dbReference type="EMBL" id="OQR72771.1"/>
    </source>
</evidence>
<feature type="domain" description="CAP-Gly" evidence="2">
    <location>
        <begin position="59"/>
        <end position="95"/>
    </location>
</feature>
<accession>A0A1V9XH69</accession>
<dbReference type="AlphaFoldDB" id="A0A1V9XH69"/>
<evidence type="ECO:0000256" key="1">
    <source>
        <dbReference type="SAM" id="MobiDB-lite"/>
    </source>
</evidence>
<dbReference type="STRING" id="418985.A0A1V9XH69"/>
<keyword evidence="4" id="KW-1185">Reference proteome</keyword>
<organism evidence="3 4">
    <name type="scientific">Tropilaelaps mercedesae</name>
    <dbReference type="NCBI Taxonomy" id="418985"/>
    <lineage>
        <taxon>Eukaryota</taxon>
        <taxon>Metazoa</taxon>
        <taxon>Ecdysozoa</taxon>
        <taxon>Arthropoda</taxon>
        <taxon>Chelicerata</taxon>
        <taxon>Arachnida</taxon>
        <taxon>Acari</taxon>
        <taxon>Parasitiformes</taxon>
        <taxon>Mesostigmata</taxon>
        <taxon>Gamasina</taxon>
        <taxon>Dermanyssoidea</taxon>
        <taxon>Laelapidae</taxon>
        <taxon>Tropilaelaps</taxon>
    </lineage>
</organism>
<dbReference type="SUPFAM" id="SSF74924">
    <property type="entry name" value="Cap-Gly domain"/>
    <property type="match status" value="1"/>
</dbReference>
<evidence type="ECO:0000313" key="4">
    <source>
        <dbReference type="Proteomes" id="UP000192247"/>
    </source>
</evidence>
<feature type="compositionally biased region" description="Basic and acidic residues" evidence="1">
    <location>
        <begin position="194"/>
        <end position="203"/>
    </location>
</feature>
<proteinExistence type="predicted"/>
<dbReference type="PROSITE" id="PS50245">
    <property type="entry name" value="CAP_GLY_2"/>
    <property type="match status" value="1"/>
</dbReference>
<dbReference type="SMART" id="SM01052">
    <property type="entry name" value="CAP_GLY"/>
    <property type="match status" value="1"/>
</dbReference>
<name>A0A1V9XH69_9ACAR</name>
<comment type="caution">
    <text evidence="3">The sequence shown here is derived from an EMBL/GenBank/DDBJ whole genome shotgun (WGS) entry which is preliminary data.</text>
</comment>
<dbReference type="InterPro" id="IPR000938">
    <property type="entry name" value="CAP-Gly_domain"/>
</dbReference>
<feature type="region of interest" description="Disordered" evidence="1">
    <location>
        <begin position="181"/>
        <end position="306"/>
    </location>
</feature>
<dbReference type="EMBL" id="MNPL01011073">
    <property type="protein sequence ID" value="OQR72771.1"/>
    <property type="molecule type" value="Genomic_DNA"/>
</dbReference>
<dbReference type="Gene3D" id="2.30.30.190">
    <property type="entry name" value="CAP Gly-rich-like domain"/>
    <property type="match status" value="1"/>
</dbReference>
<sequence length="306" mass="33862">MDYHYQEDIPVGPLRDSIISYGSLGPLLTLGDRVVWVLRDGPQFGWVRWVGRLPDVTDDGWTIGIEFDNPVGSGDGRFAGKRYFFGRQDHALFLPNANLMRADEYHLQVAKYDGFGSGNQKVMVPPYTTLPSRANLLMAGMDTEPQSEPCSASATPLQNKRSMFSAFKLKKSKSFQETVENGQHGYDNVADADAATRTDSSRERLRKQKPHFYLLPLRFPKSQSNSSVSSAPANFGPPRIAGADQDVENSSLSGDDGSLMSCLPSLGGSLLRRRKKNATQTVANNPKKSKKKLKKRANEQTPPFAF</sequence>
<protein>
    <recommendedName>
        <fullName evidence="2">CAP-Gly domain-containing protein</fullName>
    </recommendedName>
</protein>
<dbReference type="Proteomes" id="UP000192247">
    <property type="component" value="Unassembled WGS sequence"/>
</dbReference>
<dbReference type="OrthoDB" id="6623290at2759"/>
<dbReference type="InterPro" id="IPR036859">
    <property type="entry name" value="CAP-Gly_dom_sf"/>
</dbReference>
<reference evidence="3 4" key="1">
    <citation type="journal article" date="2017" name="Gigascience">
        <title>Draft genome of the honey bee ectoparasitic mite, Tropilaelaps mercedesae, is shaped by the parasitic life history.</title>
        <authorList>
            <person name="Dong X."/>
            <person name="Armstrong S.D."/>
            <person name="Xia D."/>
            <person name="Makepeace B.L."/>
            <person name="Darby A.C."/>
            <person name="Kadowaki T."/>
        </authorList>
    </citation>
    <scope>NUCLEOTIDE SEQUENCE [LARGE SCALE GENOMIC DNA]</scope>
    <source>
        <strain evidence="3">Wuxi-XJTLU</strain>
    </source>
</reference>
<dbReference type="InParanoid" id="A0A1V9XH69"/>
<gene>
    <name evidence="3" type="ORF">BIW11_10171</name>
</gene>
<dbReference type="Pfam" id="PF01302">
    <property type="entry name" value="CAP_GLY"/>
    <property type="match status" value="1"/>
</dbReference>